<feature type="transmembrane region" description="Helical" evidence="1">
    <location>
        <begin position="6"/>
        <end position="23"/>
    </location>
</feature>
<dbReference type="Proteomes" id="UP001328107">
    <property type="component" value="Unassembled WGS sequence"/>
</dbReference>
<keyword evidence="1" id="KW-0472">Membrane</keyword>
<feature type="non-terminal residue" evidence="2">
    <location>
        <position position="1"/>
    </location>
</feature>
<evidence type="ECO:0000313" key="3">
    <source>
        <dbReference type="Proteomes" id="UP001328107"/>
    </source>
</evidence>
<keyword evidence="3" id="KW-1185">Reference proteome</keyword>
<gene>
    <name evidence="2" type="ORF">PMAYCL1PPCAC_26253</name>
</gene>
<protein>
    <submittedName>
        <fullName evidence="2">Uncharacterized protein</fullName>
    </submittedName>
</protein>
<name>A0AAN5D3P2_9BILA</name>
<organism evidence="2 3">
    <name type="scientific">Pristionchus mayeri</name>
    <dbReference type="NCBI Taxonomy" id="1317129"/>
    <lineage>
        <taxon>Eukaryota</taxon>
        <taxon>Metazoa</taxon>
        <taxon>Ecdysozoa</taxon>
        <taxon>Nematoda</taxon>
        <taxon>Chromadorea</taxon>
        <taxon>Rhabditida</taxon>
        <taxon>Rhabditina</taxon>
        <taxon>Diplogasteromorpha</taxon>
        <taxon>Diplogasteroidea</taxon>
        <taxon>Neodiplogasteridae</taxon>
        <taxon>Pristionchus</taxon>
    </lineage>
</organism>
<reference evidence="3" key="1">
    <citation type="submission" date="2022-10" db="EMBL/GenBank/DDBJ databases">
        <title>Genome assembly of Pristionchus species.</title>
        <authorList>
            <person name="Yoshida K."/>
            <person name="Sommer R.J."/>
        </authorList>
    </citation>
    <scope>NUCLEOTIDE SEQUENCE [LARGE SCALE GENOMIC DNA]</scope>
    <source>
        <strain evidence="3">RS5460</strain>
    </source>
</reference>
<sequence length="360" mass="41854">SVHYLHQNMLLLPIFLCIVLFIYGRDSSMLLKVDLPIKIMKRLTDEFIDPEMYKSDAFVHGYKKECKSGHNAPQSILTYLHLRLVKNCRDTITPTEAQALADHRSYLMRVLLRLREVGEDPIPDPGLYLSEFLAIYEHLENKEVLNEDLHVFNRYFTTHRKAVQAFFKELRIRASIETMENDEESCILRALIRTSNFNYPAIEAFALKLEMQLIEVTCIAGICVNVIYRGDARSIDKYTKQIVDNVILISSYTSKWLNDSLISAWPSAHNEILREHIMRVARQPGYVDNRNLNTVTDFAHPLLINTGLPNHVYEMLIVRAADAEYEHYFEVLLIRGYLVLIRSSVAYLLTLRMCRRQVIT</sequence>
<dbReference type="EMBL" id="BTRK01000005">
    <property type="protein sequence ID" value="GMR56058.1"/>
    <property type="molecule type" value="Genomic_DNA"/>
</dbReference>
<evidence type="ECO:0000313" key="2">
    <source>
        <dbReference type="EMBL" id="GMR56058.1"/>
    </source>
</evidence>
<accession>A0AAN5D3P2</accession>
<proteinExistence type="predicted"/>
<dbReference type="AlphaFoldDB" id="A0AAN5D3P2"/>
<evidence type="ECO:0000256" key="1">
    <source>
        <dbReference type="SAM" id="Phobius"/>
    </source>
</evidence>
<keyword evidence="1" id="KW-0812">Transmembrane</keyword>
<keyword evidence="1" id="KW-1133">Transmembrane helix</keyword>
<comment type="caution">
    <text evidence="2">The sequence shown here is derived from an EMBL/GenBank/DDBJ whole genome shotgun (WGS) entry which is preliminary data.</text>
</comment>